<proteinExistence type="predicted"/>
<dbReference type="PANTHER" id="PTHR30105:SF2">
    <property type="entry name" value="DIVERGENT POLYSACCHARIDE DEACETYLASE SUPERFAMILY"/>
    <property type="match status" value="1"/>
</dbReference>
<dbReference type="InterPro" id="IPR006837">
    <property type="entry name" value="Divergent_DAC"/>
</dbReference>
<dbReference type="SUPFAM" id="SSF88713">
    <property type="entry name" value="Glycoside hydrolase/deacetylase"/>
    <property type="match status" value="1"/>
</dbReference>
<keyword evidence="4" id="KW-1185">Reference proteome</keyword>
<organism evidence="3 4">
    <name type="scientific">Paramagnetospirillum magneticum (strain ATCC 700264 / AMB-1)</name>
    <name type="common">Magnetospirillum magneticum</name>
    <dbReference type="NCBI Taxonomy" id="342108"/>
    <lineage>
        <taxon>Bacteria</taxon>
        <taxon>Pseudomonadati</taxon>
        <taxon>Pseudomonadota</taxon>
        <taxon>Alphaproteobacteria</taxon>
        <taxon>Rhodospirillales</taxon>
        <taxon>Magnetospirillaceae</taxon>
        <taxon>Paramagnetospirillum</taxon>
    </lineage>
</organism>
<gene>
    <name evidence="3" type="ordered locus">amb0302</name>
</gene>
<dbReference type="OrthoDB" id="9784811at2"/>
<keyword evidence="2" id="KW-1133">Transmembrane helix</keyword>
<evidence type="ECO:0000313" key="3">
    <source>
        <dbReference type="EMBL" id="BAE49106.1"/>
    </source>
</evidence>
<evidence type="ECO:0000313" key="4">
    <source>
        <dbReference type="Proteomes" id="UP000007058"/>
    </source>
</evidence>
<name>Q2WAL9_PARM1</name>
<dbReference type="STRING" id="342108.amb0302"/>
<dbReference type="Proteomes" id="UP000007058">
    <property type="component" value="Chromosome"/>
</dbReference>
<dbReference type="KEGG" id="mag:amb0302"/>
<evidence type="ECO:0000256" key="2">
    <source>
        <dbReference type="SAM" id="Phobius"/>
    </source>
</evidence>
<dbReference type="GO" id="GO:0005975">
    <property type="term" value="P:carbohydrate metabolic process"/>
    <property type="evidence" value="ECO:0007669"/>
    <property type="project" value="InterPro"/>
</dbReference>
<dbReference type="HOGENOM" id="CLU_610844_0_0_5"/>
<accession>Q2WAL9</accession>
<dbReference type="Gene3D" id="3.20.20.370">
    <property type="entry name" value="Glycoside hydrolase/deacetylase"/>
    <property type="match status" value="1"/>
</dbReference>
<dbReference type="Pfam" id="PF04748">
    <property type="entry name" value="Polysacc_deac_2"/>
    <property type="match status" value="1"/>
</dbReference>
<feature type="region of interest" description="Disordered" evidence="1">
    <location>
        <begin position="77"/>
        <end position="225"/>
    </location>
</feature>
<sequence length="479" mass="50072">MAADTHFDLEELDEDQIPEIVVEEIKPERKPLNLKPILIGLGILLAGGGLGAVAYLFTAFDTRDMIGMMDVGENPPKLSFELPGRGEPPKPGAGGGLLTPPMAPGAAPPGGEMLKALPDDTPSPDSLPPALPPAEAAPGSKPEAKPDAKVAALPPDGKVTLPPGGDYVAEPESPVSKAFAPKPPPAVDSSGMPTQPNPRSAEKPPSYEGLPAHKGEVKALPPAPNKEMQKRTAIGDLPVPSPDGKQPWQVYARPWSGPADRGKVAVVVMDMGLDKAATEAAIAKLPPEVTLAFSPYAQGLDKWVKKARDYGHEVMMVLPADASGAQPRDPGPLGMTNSVPPESNLARLEGVMARGGAYTGLISLGDKFAASEQIVQTLGKLRDHGLLYVGPGAAPADRTPALAPVTAVADADLFREAIEMRFNQVSIAARTKGKALVVINPRPLSFDRLLPWLNDFDGQKLVIVPVSTLVQPPPAPGKS</sequence>
<protein>
    <submittedName>
        <fullName evidence="3">Skin secretory protein xP2</fullName>
    </submittedName>
</protein>
<keyword evidence="2" id="KW-0812">Transmembrane</keyword>
<reference evidence="3 4" key="1">
    <citation type="journal article" date="2005" name="DNA Res.">
        <title>Complete genome sequence of the facultative anaerobic magnetotactic bacterium Magnetospirillum sp. strain AMB-1.</title>
        <authorList>
            <person name="Matsunaga T."/>
            <person name="Okamura Y."/>
            <person name="Fukuda Y."/>
            <person name="Wahyudi A.T."/>
            <person name="Murase Y."/>
            <person name="Takeyama H."/>
        </authorList>
    </citation>
    <scope>NUCLEOTIDE SEQUENCE [LARGE SCALE GENOMIC DNA]</scope>
    <source>
        <strain evidence="4">ATCC 700264 / AMB-1</strain>
    </source>
</reference>
<dbReference type="PANTHER" id="PTHR30105">
    <property type="entry name" value="UNCHARACTERIZED YIBQ-RELATED"/>
    <property type="match status" value="1"/>
</dbReference>
<dbReference type="EMBL" id="AP007255">
    <property type="protein sequence ID" value="BAE49106.1"/>
    <property type="molecule type" value="Genomic_DNA"/>
</dbReference>
<dbReference type="AlphaFoldDB" id="Q2WAL9"/>
<dbReference type="RefSeq" id="WP_011382749.1">
    <property type="nucleotide sequence ID" value="NC_007626.1"/>
</dbReference>
<dbReference type="InterPro" id="IPR011330">
    <property type="entry name" value="Glyco_hydro/deAcase_b/a-brl"/>
</dbReference>
<keyword evidence="2" id="KW-0472">Membrane</keyword>
<evidence type="ECO:0000256" key="1">
    <source>
        <dbReference type="SAM" id="MobiDB-lite"/>
    </source>
</evidence>
<feature type="transmembrane region" description="Helical" evidence="2">
    <location>
        <begin position="37"/>
        <end position="60"/>
    </location>
</feature>
<dbReference type="CDD" id="cd10936">
    <property type="entry name" value="CE4_DAC2"/>
    <property type="match status" value="1"/>
</dbReference>